<gene>
    <name evidence="2" type="ORF">GGR12_002683</name>
</gene>
<feature type="transmembrane region" description="Helical" evidence="1">
    <location>
        <begin position="23"/>
        <end position="42"/>
    </location>
</feature>
<name>A0A7W6NR51_9CAUL</name>
<proteinExistence type="predicted"/>
<dbReference type="AlphaFoldDB" id="A0A7W6NR51"/>
<keyword evidence="3" id="KW-1185">Reference proteome</keyword>
<keyword evidence="1" id="KW-1133">Transmembrane helix</keyword>
<keyword evidence="1" id="KW-0472">Membrane</keyword>
<sequence length="91" mass="9940">MTEADPVEPIPPLAEGRWLWRRLYVFASTGAVWLLLDRLIAATPPHAAPRLAEALMGMLALILVLYLVAPTAQQLIASLALLKSGPGREER</sequence>
<evidence type="ECO:0000313" key="3">
    <source>
        <dbReference type="Proteomes" id="UP000529946"/>
    </source>
</evidence>
<keyword evidence="1" id="KW-0812">Transmembrane</keyword>
<comment type="caution">
    <text evidence="2">The sequence shown here is derived from an EMBL/GenBank/DDBJ whole genome shotgun (WGS) entry which is preliminary data.</text>
</comment>
<evidence type="ECO:0000313" key="2">
    <source>
        <dbReference type="EMBL" id="MBB4083795.1"/>
    </source>
</evidence>
<organism evidence="2 3">
    <name type="scientific">Brevundimonas lenta</name>
    <dbReference type="NCBI Taxonomy" id="424796"/>
    <lineage>
        <taxon>Bacteria</taxon>
        <taxon>Pseudomonadati</taxon>
        <taxon>Pseudomonadota</taxon>
        <taxon>Alphaproteobacteria</taxon>
        <taxon>Caulobacterales</taxon>
        <taxon>Caulobacteraceae</taxon>
        <taxon>Brevundimonas</taxon>
    </lineage>
</organism>
<evidence type="ECO:0000256" key="1">
    <source>
        <dbReference type="SAM" id="Phobius"/>
    </source>
</evidence>
<accession>A0A7W6NR51</accession>
<feature type="transmembrane region" description="Helical" evidence="1">
    <location>
        <begin position="54"/>
        <end position="82"/>
    </location>
</feature>
<dbReference type="EMBL" id="JACIDM010000003">
    <property type="protein sequence ID" value="MBB4083795.1"/>
    <property type="molecule type" value="Genomic_DNA"/>
</dbReference>
<protein>
    <submittedName>
        <fullName evidence="2">Uncharacterized protein</fullName>
    </submittedName>
</protein>
<dbReference type="Proteomes" id="UP000529946">
    <property type="component" value="Unassembled WGS sequence"/>
</dbReference>
<dbReference type="RefSeq" id="WP_343053257.1">
    <property type="nucleotide sequence ID" value="NZ_BAAAER010000003.1"/>
</dbReference>
<reference evidence="2 3" key="1">
    <citation type="submission" date="2020-08" db="EMBL/GenBank/DDBJ databases">
        <title>Genomic Encyclopedia of Type Strains, Phase IV (KMG-IV): sequencing the most valuable type-strain genomes for metagenomic binning, comparative biology and taxonomic classification.</title>
        <authorList>
            <person name="Goeker M."/>
        </authorList>
    </citation>
    <scope>NUCLEOTIDE SEQUENCE [LARGE SCALE GENOMIC DNA]</scope>
    <source>
        <strain evidence="2 3">DSM 23960</strain>
    </source>
</reference>